<evidence type="ECO:0000313" key="1">
    <source>
        <dbReference type="EMBL" id="ATA87632.1"/>
    </source>
</evidence>
<protein>
    <submittedName>
        <fullName evidence="1">Uncharacterized protein</fullName>
    </submittedName>
</protein>
<organism evidence="1 2">
    <name type="scientific">Capnocytophaga gingivalis</name>
    <dbReference type="NCBI Taxonomy" id="1017"/>
    <lineage>
        <taxon>Bacteria</taxon>
        <taxon>Pseudomonadati</taxon>
        <taxon>Bacteroidota</taxon>
        <taxon>Flavobacteriia</taxon>
        <taxon>Flavobacteriales</taxon>
        <taxon>Flavobacteriaceae</taxon>
        <taxon>Capnocytophaga</taxon>
    </lineage>
</organism>
<dbReference type="EMBL" id="CP022386">
    <property type="protein sequence ID" value="ATA87632.1"/>
    <property type="molecule type" value="Genomic_DNA"/>
</dbReference>
<sequence>MKKVLYGILSTLLLWSCSDSKELSQETLMTVRGNYVVDLFPAEETSLEETKHLTYEEALSKSQLVLVAPNIQKVDSAYGRGVQKTYIYRISEGYITKSPKKIKIPSEVLFISKEDLFKERILTDSISVFLVPLDKYKILRNYRKIDYEWLPDAPLLRK</sequence>
<dbReference type="AlphaFoldDB" id="A0A250FR23"/>
<dbReference type="GeneID" id="84809078"/>
<dbReference type="RefSeq" id="WP_095910861.1">
    <property type="nucleotide sequence ID" value="NZ_CP022386.1"/>
</dbReference>
<accession>A0A250FR23</accession>
<reference evidence="2" key="1">
    <citation type="submission" date="2017-06" db="EMBL/GenBank/DDBJ databases">
        <title>Capnocytophaga spp. assemblies.</title>
        <authorList>
            <person name="Gulvik C.A."/>
        </authorList>
    </citation>
    <scope>NUCLEOTIDE SEQUENCE [LARGE SCALE GENOMIC DNA]</scope>
    <source>
        <strain evidence="2">H1496</strain>
    </source>
</reference>
<proteinExistence type="predicted"/>
<name>A0A250FR23_9FLAO</name>
<evidence type="ECO:0000313" key="2">
    <source>
        <dbReference type="Proteomes" id="UP000217250"/>
    </source>
</evidence>
<dbReference type="OrthoDB" id="1269659at2"/>
<gene>
    <name evidence="1" type="ORF">CGC50_11015</name>
</gene>
<dbReference type="KEGG" id="cgh:CGC50_11015"/>
<dbReference type="Proteomes" id="UP000217250">
    <property type="component" value="Chromosome"/>
</dbReference>